<dbReference type="KEGG" id="pbar:105424428"/>
<dbReference type="InterPro" id="IPR032008">
    <property type="entry name" value="APD1-4_N"/>
</dbReference>
<reference evidence="6 7" key="1">
    <citation type="submission" date="2025-04" db="UniProtKB">
        <authorList>
            <consortium name="RefSeq"/>
        </authorList>
    </citation>
    <scope>IDENTIFICATION</scope>
</reference>
<dbReference type="GeneID" id="105424428"/>
<evidence type="ECO:0000313" key="7">
    <source>
        <dbReference type="RefSeq" id="XP_011632957.1"/>
    </source>
</evidence>
<evidence type="ECO:0000313" key="8">
    <source>
        <dbReference type="RefSeq" id="XP_011632958.1"/>
    </source>
</evidence>
<dbReference type="AlphaFoldDB" id="A0A6I9W3D5"/>
<dbReference type="RefSeq" id="XP_011632958.1">
    <property type="nucleotide sequence ID" value="XM_011634656.1"/>
</dbReference>
<protein>
    <submittedName>
        <fullName evidence="6 7">Uncharacterized protein LOC105424428</fullName>
    </submittedName>
</protein>
<evidence type="ECO:0000256" key="1">
    <source>
        <dbReference type="SAM" id="MobiDB-lite"/>
    </source>
</evidence>
<feature type="compositionally biased region" description="Basic and acidic residues" evidence="1">
    <location>
        <begin position="337"/>
        <end position="346"/>
    </location>
</feature>
<dbReference type="Pfam" id="PF16041">
    <property type="entry name" value="APD1-4_M"/>
    <property type="match status" value="1"/>
</dbReference>
<organism evidence="5 8">
    <name type="scientific">Pogonomyrmex barbatus</name>
    <name type="common">red harvester ant</name>
    <dbReference type="NCBI Taxonomy" id="144034"/>
    <lineage>
        <taxon>Eukaryota</taxon>
        <taxon>Metazoa</taxon>
        <taxon>Ecdysozoa</taxon>
        <taxon>Arthropoda</taxon>
        <taxon>Hexapoda</taxon>
        <taxon>Insecta</taxon>
        <taxon>Pterygota</taxon>
        <taxon>Neoptera</taxon>
        <taxon>Endopterygota</taxon>
        <taxon>Hymenoptera</taxon>
        <taxon>Apocrita</taxon>
        <taxon>Aculeata</taxon>
        <taxon>Formicoidea</taxon>
        <taxon>Formicidae</taxon>
        <taxon>Myrmicinae</taxon>
        <taxon>Pogonomyrmex</taxon>
    </lineage>
</organism>
<feature type="region of interest" description="Disordered" evidence="1">
    <location>
        <begin position="271"/>
        <end position="292"/>
    </location>
</feature>
<feature type="domain" description="E3 ubiquitin-protein ligase APD1-4 N-terminal" evidence="3">
    <location>
        <begin position="66"/>
        <end position="134"/>
    </location>
</feature>
<sequence length="535" mass="61773">MHGVRRLIIFCILIIIVPIILIIIPLYLRHIFYADVAYAVRESDIIEINDGISTIFCSDHTLQMNGSFNAFQMAHRPEITSKRKHIRLKKSMNLPDDTLEYWGFYLLKGASVALSVCSRFEGASILVVKGEKNLRTCGLLEHNVNKQIQGIFLPGANKQVKIIYESNAQEINSKETTTFQPIDMYNSDEIHKLVLNTSFENSMEKKTTIQPIDIFNSDEIYKSSLNASFENPIEKIIEINPDNKTYAMDEELVKKLEMLYDAAASYIHKHTSDQHEGANSTKKVRHVKHHKARRYNNKNTKKKKRHFNYYKRKRLQKLKQMLYPSITVNEKKKQKTKEKNENTKRFKRSRELIKPSLLDQGIKHGGNADKNYTSSSDQTSSISSFESGLLNCYNGTILLAHEFQPSDQCTNISYLLNGKHIQANHHVQQDGYYYYIFYSDNDIVSNDIYAIFDIYKPTFQYENVTKSCINQTECSFRLNLLSADRVIIEIPTKDGIEQDDTEDVSMLISICKPRMGTYMIFPIMLLIIILGCAFI</sequence>
<dbReference type="PANTHER" id="PTHR39077:SF2">
    <property type="entry name" value="E3 UBIQUITIN-PROTEIN LIGASE APD1-4 MIDDLE DOMAIN-CONTAINING PROTEIN"/>
    <property type="match status" value="1"/>
</dbReference>
<feature type="region of interest" description="Disordered" evidence="1">
    <location>
        <begin position="360"/>
        <end position="379"/>
    </location>
</feature>
<gene>
    <name evidence="6 7 8" type="primary">LOC105424428</name>
</gene>
<dbReference type="Pfam" id="PF16040">
    <property type="entry name" value="APD1-4_N"/>
    <property type="match status" value="1"/>
</dbReference>
<dbReference type="InterPro" id="IPR032010">
    <property type="entry name" value="APD1-4_M"/>
</dbReference>
<evidence type="ECO:0000313" key="5">
    <source>
        <dbReference type="Proteomes" id="UP000504615"/>
    </source>
</evidence>
<keyword evidence="5" id="KW-1185">Reference proteome</keyword>
<accession>A0A6I9W3D5</accession>
<proteinExistence type="predicted"/>
<dbReference type="Proteomes" id="UP000504615">
    <property type="component" value="Unplaced"/>
</dbReference>
<feature type="transmembrane region" description="Helical" evidence="2">
    <location>
        <begin position="515"/>
        <end position="534"/>
    </location>
</feature>
<feature type="domain" description="E3 ubiquitin-protein ligase APD1-4 middle" evidence="4">
    <location>
        <begin position="423"/>
        <end position="532"/>
    </location>
</feature>
<keyword evidence="2" id="KW-1133">Transmembrane helix</keyword>
<evidence type="ECO:0000256" key="2">
    <source>
        <dbReference type="SAM" id="Phobius"/>
    </source>
</evidence>
<keyword evidence="2" id="KW-0472">Membrane</keyword>
<feature type="compositionally biased region" description="Basic residues" evidence="1">
    <location>
        <begin position="282"/>
        <end position="292"/>
    </location>
</feature>
<feature type="region of interest" description="Disordered" evidence="1">
    <location>
        <begin position="326"/>
        <end position="346"/>
    </location>
</feature>
<evidence type="ECO:0000259" key="3">
    <source>
        <dbReference type="Pfam" id="PF16040"/>
    </source>
</evidence>
<evidence type="ECO:0000313" key="6">
    <source>
        <dbReference type="RefSeq" id="XP_011632956.1"/>
    </source>
</evidence>
<keyword evidence="2" id="KW-0812">Transmembrane</keyword>
<feature type="transmembrane region" description="Helical" evidence="2">
    <location>
        <begin position="7"/>
        <end position="28"/>
    </location>
</feature>
<dbReference type="OrthoDB" id="6435218at2759"/>
<dbReference type="PANTHER" id="PTHR39077">
    <property type="entry name" value="DUF4793 DOMAIN-CONTAINING PROTEIN"/>
    <property type="match status" value="1"/>
</dbReference>
<name>A0A6I9W3D5_9HYME</name>
<dbReference type="RefSeq" id="XP_011632957.1">
    <property type="nucleotide sequence ID" value="XM_011634655.1"/>
</dbReference>
<evidence type="ECO:0000259" key="4">
    <source>
        <dbReference type="Pfam" id="PF16041"/>
    </source>
</evidence>
<dbReference type="RefSeq" id="XP_011632956.1">
    <property type="nucleotide sequence ID" value="XM_011634654.1"/>
</dbReference>